<evidence type="ECO:0000313" key="4">
    <source>
        <dbReference type="Proteomes" id="UP000807342"/>
    </source>
</evidence>
<name>A0A9P6C2G8_9AGAR</name>
<dbReference type="InterPro" id="IPR036047">
    <property type="entry name" value="F-box-like_dom_sf"/>
</dbReference>
<keyword evidence="4" id="KW-1185">Reference proteome</keyword>
<evidence type="ECO:0000259" key="2">
    <source>
        <dbReference type="PROSITE" id="PS50181"/>
    </source>
</evidence>
<feature type="compositionally biased region" description="Polar residues" evidence="1">
    <location>
        <begin position="36"/>
        <end position="45"/>
    </location>
</feature>
<evidence type="ECO:0000313" key="3">
    <source>
        <dbReference type="EMBL" id="KAF9448882.1"/>
    </source>
</evidence>
<dbReference type="InterPro" id="IPR001810">
    <property type="entry name" value="F-box_dom"/>
</dbReference>
<feature type="region of interest" description="Disordered" evidence="1">
    <location>
        <begin position="22"/>
        <end position="80"/>
    </location>
</feature>
<reference evidence="3" key="1">
    <citation type="submission" date="2020-11" db="EMBL/GenBank/DDBJ databases">
        <authorList>
            <consortium name="DOE Joint Genome Institute"/>
            <person name="Ahrendt S."/>
            <person name="Riley R."/>
            <person name="Andreopoulos W."/>
            <person name="Labutti K."/>
            <person name="Pangilinan J."/>
            <person name="Ruiz-Duenas F.J."/>
            <person name="Barrasa J.M."/>
            <person name="Sanchez-Garcia M."/>
            <person name="Camarero S."/>
            <person name="Miyauchi S."/>
            <person name="Serrano A."/>
            <person name="Linde D."/>
            <person name="Babiker R."/>
            <person name="Drula E."/>
            <person name="Ayuso-Fernandez I."/>
            <person name="Pacheco R."/>
            <person name="Padilla G."/>
            <person name="Ferreira P."/>
            <person name="Barriuso J."/>
            <person name="Kellner H."/>
            <person name="Castanera R."/>
            <person name="Alfaro M."/>
            <person name="Ramirez L."/>
            <person name="Pisabarro A.G."/>
            <person name="Kuo A."/>
            <person name="Tritt A."/>
            <person name="Lipzen A."/>
            <person name="He G."/>
            <person name="Yan M."/>
            <person name="Ng V."/>
            <person name="Cullen D."/>
            <person name="Martin F."/>
            <person name="Rosso M.-N."/>
            <person name="Henrissat B."/>
            <person name="Hibbett D."/>
            <person name="Martinez A.T."/>
            <person name="Grigoriev I.V."/>
        </authorList>
    </citation>
    <scope>NUCLEOTIDE SEQUENCE</scope>
    <source>
        <strain evidence="3">MF-IS2</strain>
    </source>
</reference>
<organism evidence="3 4">
    <name type="scientific">Macrolepiota fuliginosa MF-IS2</name>
    <dbReference type="NCBI Taxonomy" id="1400762"/>
    <lineage>
        <taxon>Eukaryota</taxon>
        <taxon>Fungi</taxon>
        <taxon>Dikarya</taxon>
        <taxon>Basidiomycota</taxon>
        <taxon>Agaricomycotina</taxon>
        <taxon>Agaricomycetes</taxon>
        <taxon>Agaricomycetidae</taxon>
        <taxon>Agaricales</taxon>
        <taxon>Agaricineae</taxon>
        <taxon>Agaricaceae</taxon>
        <taxon>Macrolepiota</taxon>
    </lineage>
</organism>
<dbReference type="EMBL" id="MU151147">
    <property type="protein sequence ID" value="KAF9448882.1"/>
    <property type="molecule type" value="Genomic_DNA"/>
</dbReference>
<dbReference type="SUPFAM" id="SSF81383">
    <property type="entry name" value="F-box domain"/>
    <property type="match status" value="1"/>
</dbReference>
<comment type="caution">
    <text evidence="3">The sequence shown here is derived from an EMBL/GenBank/DDBJ whole genome shotgun (WGS) entry which is preliminary data.</text>
</comment>
<accession>A0A9P6C2G8</accession>
<evidence type="ECO:0000256" key="1">
    <source>
        <dbReference type="SAM" id="MobiDB-lite"/>
    </source>
</evidence>
<proteinExistence type="predicted"/>
<gene>
    <name evidence="3" type="ORF">P691DRAFT_813470</name>
</gene>
<dbReference type="OrthoDB" id="2322499at2759"/>
<dbReference type="Proteomes" id="UP000807342">
    <property type="component" value="Unassembled WGS sequence"/>
</dbReference>
<sequence length="729" mass="84075">MNTTTTRSSARLLKKYQAAAQITSTTQNKKRPAPTPSINATSKPSSQKRRKVNHDEAEGLTIPKVSLTPRPDARVRGRRGQLKHMTEMPMDVLYEIFQSLEPIDLLHLSWANKSLHSIIMGESARYLWEDAFQALYSSEHAPPSCPSDLNLAQYTKLLFDKRCMECNSPHGSHVVWPHRLRVCGNCLEGDLFTVLTAPHRYWQTIPMMRTFVHGRYQTYVLASEFSEVRAKTDSLSSDTTEWKEYLRQRGEWMTARRQDEWKFAQWQREQKRDRKTELEEVRIKRRNEIVVRLGDLGWKEELDHLNNHQLWTLPGVRIAKPLTDKAWEALCPELIDHLEAVKVLRLEREKQTRIVRRCESLSKKISAWAKQQSRYDTMPKTLDVALGEPFNSYILSGSDSEPTFITDSDKFGKALGHFAEEWNESRNQFLASLLPKSVRGAGKASAKGKGRADISTKALELATTFFQCSSCVEPISYPRVLAHECLRQPCTSGNRRDSDPETLQALSITYFPRPWMCDCEDLTFDQEASEIARAIVQVCGENPDELTAERMDEMDCRLECTRCSEPKKGRWVMKWRMAVLHELEKHCSPSDEFPLASPRRGKKRVKQPADDRRWCLVTDADDLTWVRSREEGNAGAKPYITCKQCRNNVASNLQNMQMHWNNFHCYPEGENGHTFYHQIPGIVAPEKFPIPEENELRAMFESPLDHSIKSTHVNVRIPIRKQAEDVKME</sequence>
<protein>
    <recommendedName>
        <fullName evidence="2">F-box domain-containing protein</fullName>
    </recommendedName>
</protein>
<feature type="domain" description="F-box" evidence="2">
    <location>
        <begin position="82"/>
        <end position="131"/>
    </location>
</feature>
<dbReference type="PROSITE" id="PS50181">
    <property type="entry name" value="FBOX"/>
    <property type="match status" value="1"/>
</dbReference>
<dbReference type="AlphaFoldDB" id="A0A9P6C2G8"/>